<accession>A0A1R3KAL4</accession>
<gene>
    <name evidence="1" type="ORF">COLO4_09976</name>
</gene>
<comment type="caution">
    <text evidence="1">The sequence shown here is derived from an EMBL/GenBank/DDBJ whole genome shotgun (WGS) entry which is preliminary data.</text>
</comment>
<protein>
    <submittedName>
        <fullName evidence="1">Uncharacterized protein</fullName>
    </submittedName>
</protein>
<dbReference type="AlphaFoldDB" id="A0A1R3KAL4"/>
<dbReference type="EMBL" id="AWUE01014319">
    <property type="protein sequence ID" value="OMP04068.1"/>
    <property type="molecule type" value="Genomic_DNA"/>
</dbReference>
<evidence type="ECO:0000313" key="1">
    <source>
        <dbReference type="EMBL" id="OMP04068.1"/>
    </source>
</evidence>
<evidence type="ECO:0000313" key="2">
    <source>
        <dbReference type="Proteomes" id="UP000187203"/>
    </source>
</evidence>
<name>A0A1R3KAL4_9ROSI</name>
<sequence length="133" mass="13967">MHRTHATNKFFFTLACPLGGGGGSSDGAMKAFDEDGALGGGGDSVVGAVKAFDKDGALGDTRLNDRAFEASKEDISTWAMLSEVAYTTLIDDKVAITSLIGGMYVGSEEEHHNPNSVISFALVRVHPNEICLS</sequence>
<proteinExistence type="predicted"/>
<dbReference type="Proteomes" id="UP000187203">
    <property type="component" value="Unassembled WGS sequence"/>
</dbReference>
<keyword evidence="2" id="KW-1185">Reference proteome</keyword>
<organism evidence="1 2">
    <name type="scientific">Corchorus olitorius</name>
    <dbReference type="NCBI Taxonomy" id="93759"/>
    <lineage>
        <taxon>Eukaryota</taxon>
        <taxon>Viridiplantae</taxon>
        <taxon>Streptophyta</taxon>
        <taxon>Embryophyta</taxon>
        <taxon>Tracheophyta</taxon>
        <taxon>Spermatophyta</taxon>
        <taxon>Magnoliopsida</taxon>
        <taxon>eudicotyledons</taxon>
        <taxon>Gunneridae</taxon>
        <taxon>Pentapetalae</taxon>
        <taxon>rosids</taxon>
        <taxon>malvids</taxon>
        <taxon>Malvales</taxon>
        <taxon>Malvaceae</taxon>
        <taxon>Grewioideae</taxon>
        <taxon>Apeibeae</taxon>
        <taxon>Corchorus</taxon>
    </lineage>
</organism>
<reference evidence="2" key="1">
    <citation type="submission" date="2013-09" db="EMBL/GenBank/DDBJ databases">
        <title>Corchorus olitorius genome sequencing.</title>
        <authorList>
            <person name="Alam M."/>
            <person name="Haque M.S."/>
            <person name="Islam M.S."/>
            <person name="Emdad E.M."/>
            <person name="Islam M.M."/>
            <person name="Ahmed B."/>
            <person name="Halim A."/>
            <person name="Hossen Q.M.M."/>
            <person name="Hossain M.Z."/>
            <person name="Ahmed R."/>
            <person name="Khan M.M."/>
            <person name="Islam R."/>
            <person name="Rashid M.M."/>
            <person name="Khan S.A."/>
            <person name="Rahman M.S."/>
            <person name="Alam M."/>
            <person name="Yahiya A.S."/>
            <person name="Khan M.S."/>
            <person name="Azam M.S."/>
            <person name="Haque T."/>
            <person name="Lashkar M.Z.H."/>
            <person name="Akhand A.I."/>
            <person name="Morshed G."/>
            <person name="Roy S."/>
            <person name="Uddin K.S."/>
            <person name="Rabeya T."/>
            <person name="Hossain A.S."/>
            <person name="Chowdhury A."/>
            <person name="Snigdha A.R."/>
            <person name="Mortoza M.S."/>
            <person name="Matin S.A."/>
            <person name="Hoque S.M.E."/>
            <person name="Islam M.K."/>
            <person name="Roy D.K."/>
            <person name="Haider R."/>
            <person name="Moosa M.M."/>
            <person name="Elias S.M."/>
            <person name="Hasan A.M."/>
            <person name="Jahan S."/>
            <person name="Shafiuddin M."/>
            <person name="Mahmood N."/>
            <person name="Shommy N.S."/>
        </authorList>
    </citation>
    <scope>NUCLEOTIDE SEQUENCE [LARGE SCALE GENOMIC DNA]</scope>
    <source>
        <strain evidence="2">cv. O-4</strain>
    </source>
</reference>